<dbReference type="Proteomes" id="UP001519332">
    <property type="component" value="Unassembled WGS sequence"/>
</dbReference>
<protein>
    <submittedName>
        <fullName evidence="1">Uncharacterized protein</fullName>
    </submittedName>
</protein>
<sequence>MDLYERIRQERPTWTLSNNNEDTPIMDMVSHEQKVGMTPAYDYPQAVLTPQPRLTEGEWKLPTRGAWWYDGTDAPVDYPVTLGRIISNAGSSVKSLMAETAMINGRFPPQQEVFNNYAAQYLAPIWESIHGVEGGGYLYGGLTPGFWNDGAHGVITMNRDNPDLQYVHVLTKPATASSITLRDNGYRVRSVRDLRTGEAKPFGQANGSLTISGVTAWDTYDTVFKRGSRITPWKPARMR</sequence>
<gene>
    <name evidence="1" type="ORF">JOF56_000325</name>
</gene>
<evidence type="ECO:0000313" key="2">
    <source>
        <dbReference type="Proteomes" id="UP001519332"/>
    </source>
</evidence>
<comment type="caution">
    <text evidence="1">The sequence shown here is derived from an EMBL/GenBank/DDBJ whole genome shotgun (WGS) entry which is preliminary data.</text>
</comment>
<organism evidence="1 2">
    <name type="scientific">Kibdelosporangium banguiense</name>
    <dbReference type="NCBI Taxonomy" id="1365924"/>
    <lineage>
        <taxon>Bacteria</taxon>
        <taxon>Bacillati</taxon>
        <taxon>Actinomycetota</taxon>
        <taxon>Actinomycetes</taxon>
        <taxon>Pseudonocardiales</taxon>
        <taxon>Pseudonocardiaceae</taxon>
        <taxon>Kibdelosporangium</taxon>
    </lineage>
</organism>
<dbReference type="RefSeq" id="WP_245378115.1">
    <property type="nucleotide sequence ID" value="NZ_JAGINW010000001.1"/>
</dbReference>
<keyword evidence="2" id="KW-1185">Reference proteome</keyword>
<proteinExistence type="predicted"/>
<accession>A0ABS4T727</accession>
<evidence type="ECO:0000313" key="1">
    <source>
        <dbReference type="EMBL" id="MBP2319940.1"/>
    </source>
</evidence>
<reference evidence="1 2" key="1">
    <citation type="submission" date="2021-03" db="EMBL/GenBank/DDBJ databases">
        <title>Sequencing the genomes of 1000 actinobacteria strains.</title>
        <authorList>
            <person name="Klenk H.-P."/>
        </authorList>
    </citation>
    <scope>NUCLEOTIDE SEQUENCE [LARGE SCALE GENOMIC DNA]</scope>
    <source>
        <strain evidence="1 2">DSM 46670</strain>
    </source>
</reference>
<name>A0ABS4T727_9PSEU</name>
<dbReference type="EMBL" id="JAGINW010000001">
    <property type="protein sequence ID" value="MBP2319940.1"/>
    <property type="molecule type" value="Genomic_DNA"/>
</dbReference>